<organism evidence="8 9">
    <name type="scientific">Nicoliella lavandulae</name>
    <dbReference type="NCBI Taxonomy" id="3082954"/>
    <lineage>
        <taxon>Bacteria</taxon>
        <taxon>Bacillati</taxon>
        <taxon>Bacillota</taxon>
        <taxon>Bacilli</taxon>
        <taxon>Lactobacillales</taxon>
        <taxon>Lactobacillaceae</taxon>
        <taxon>Nicoliella</taxon>
    </lineage>
</organism>
<evidence type="ECO:0000256" key="5">
    <source>
        <dbReference type="ARBA" id="ARBA00023210"/>
    </source>
</evidence>
<evidence type="ECO:0000256" key="6">
    <source>
        <dbReference type="HAMAP-Rule" id="MF_00728"/>
    </source>
</evidence>
<reference evidence="8 9" key="1">
    <citation type="submission" date="2023-10" db="EMBL/GenBank/DDBJ databases">
        <title>Nicoliella lavandulae sp. nov. isolated from Lavandula angustifolia flowers.</title>
        <authorList>
            <person name="Alcantara C."/>
            <person name="Zuniga M."/>
            <person name="Landete J.M."/>
            <person name="Monedero V."/>
        </authorList>
    </citation>
    <scope>NUCLEOTIDE SEQUENCE [LARGE SCALE GENOMIC DNA]</scope>
    <source>
        <strain evidence="8 9">Es01</strain>
    </source>
</reference>
<sequence>MGNSSVGILIAIVVIVLLFYLSVVTYQHYILKQVKALQSKLDQAQSIPIQEELDHANAMHLSGETLEQLKGYEEGYQQIVTENFVEINEKMNTVQKNSKTLNFFKTNQLYRALTQRLSEVTQRIQLIQAGLAQIKDLDKQHRKVINDLTADYKQMHSTLLSKNYLYGPTTDNLEARLTKVETKFAEFKKLTEDGDHETAEKQLPELNGQTKQLKAFFEEIPAMFKSLSVEYPEQIEEIKHGHEEMVKAGYKFPDDNIDGAIDFVNEQVQKNLTNLEDLEIAQTKSGNHQIDKMIDQLYDSMEDEIKSKKRVQKQIDLISAYIAHAQKQNIALMDELKQLDKNYDLEHHEIETTRELAEQIKQIDITQQNDLELIAENEAVYSIISDHISNAKKALSQIEAQQREINASVANLNEEEEAAVNTIQNFELRMHTMKRKLENLNLPGIPDDYMDAYTLVGKEIQQLSGDMNQTKISMDDINQQIMVIKSDVDNLSERTNTLLDSAALSEELMQYANRYRNSHAEIAEASQRAHYLFDREYQYEESLNVIADALNKIDPAIYQDIQRAYYQRKNNRTD</sequence>
<keyword evidence="9" id="KW-1185">Reference proteome</keyword>
<keyword evidence="6" id="KW-1003">Cell membrane</keyword>
<evidence type="ECO:0000256" key="1">
    <source>
        <dbReference type="ARBA" id="ARBA00022692"/>
    </source>
</evidence>
<proteinExistence type="inferred from homology"/>
<dbReference type="EMBL" id="JAWMWH010000001">
    <property type="protein sequence ID" value="MEJ6400388.1"/>
    <property type="molecule type" value="Genomic_DNA"/>
</dbReference>
<gene>
    <name evidence="6 8" type="primary">ezrA</name>
    <name evidence="8" type="ORF">R4146_04285</name>
</gene>
<protein>
    <recommendedName>
        <fullName evidence="6">Septation ring formation regulator EzrA</fullName>
    </recommendedName>
</protein>
<keyword evidence="6" id="KW-0131">Cell cycle</keyword>
<dbReference type="NCBIfam" id="NF003409">
    <property type="entry name" value="PRK04778.1-3"/>
    <property type="match status" value="1"/>
</dbReference>
<feature type="coiled-coil region" evidence="6">
    <location>
        <begin position="460"/>
        <end position="494"/>
    </location>
</feature>
<name>A0ABU8SKG4_9LACO</name>
<dbReference type="InterPro" id="IPR010379">
    <property type="entry name" value="EzrA"/>
</dbReference>
<comment type="subcellular location">
    <subcellularLocation>
        <location evidence="6">Cell membrane</location>
        <topology evidence="6">Single-pass membrane protein</topology>
    </subcellularLocation>
    <text evidence="6">Colocalized with FtsZ to the nascent septal site.</text>
</comment>
<keyword evidence="2 6" id="KW-1133">Transmembrane helix</keyword>
<dbReference type="RefSeq" id="WP_339960200.1">
    <property type="nucleotide sequence ID" value="NZ_JAWMWH010000001.1"/>
</dbReference>
<comment type="caution">
    <text evidence="8">The sequence shown here is derived from an EMBL/GenBank/DDBJ whole genome shotgun (WGS) entry which is preliminary data.</text>
</comment>
<accession>A0ABU8SKG4</accession>
<feature type="topological domain" description="Cytoplasmic" evidence="6">
    <location>
        <begin position="27"/>
        <end position="574"/>
    </location>
</feature>
<keyword evidence="4 6" id="KW-0472">Membrane</keyword>
<feature type="transmembrane region" description="Helical" evidence="7">
    <location>
        <begin position="6"/>
        <end position="26"/>
    </location>
</feature>
<comment type="function">
    <text evidence="6">Negative regulator of FtsZ ring formation; modulates the frequency and position of FtsZ ring formation. Inhibits FtsZ ring formation at polar sites. Interacts either with FtsZ or with one of its binding partners to promote depolymerization.</text>
</comment>
<keyword evidence="1 6" id="KW-0812">Transmembrane</keyword>
<dbReference type="Pfam" id="PF06160">
    <property type="entry name" value="EzrA"/>
    <property type="match status" value="1"/>
</dbReference>
<feature type="topological domain" description="Extracellular" evidence="6">
    <location>
        <begin position="1"/>
        <end position="7"/>
    </location>
</feature>
<evidence type="ECO:0000256" key="2">
    <source>
        <dbReference type="ARBA" id="ARBA00022989"/>
    </source>
</evidence>
<evidence type="ECO:0000256" key="4">
    <source>
        <dbReference type="ARBA" id="ARBA00023136"/>
    </source>
</evidence>
<keyword evidence="6" id="KW-0132">Cell division</keyword>
<evidence type="ECO:0000313" key="9">
    <source>
        <dbReference type="Proteomes" id="UP001370590"/>
    </source>
</evidence>
<keyword evidence="3 6" id="KW-0175">Coiled coil</keyword>
<dbReference type="Proteomes" id="UP001370590">
    <property type="component" value="Unassembled WGS sequence"/>
</dbReference>
<evidence type="ECO:0000313" key="8">
    <source>
        <dbReference type="EMBL" id="MEJ6400388.1"/>
    </source>
</evidence>
<evidence type="ECO:0000256" key="3">
    <source>
        <dbReference type="ARBA" id="ARBA00023054"/>
    </source>
</evidence>
<feature type="coiled-coil region" evidence="6">
    <location>
        <begin position="384"/>
        <end position="429"/>
    </location>
</feature>
<evidence type="ECO:0000256" key="7">
    <source>
        <dbReference type="SAM" id="Phobius"/>
    </source>
</evidence>
<dbReference type="HAMAP" id="MF_00728">
    <property type="entry name" value="EzrA"/>
    <property type="match status" value="1"/>
</dbReference>
<comment type="similarity">
    <text evidence="6">Belongs to the EzrA family.</text>
</comment>
<keyword evidence="5 6" id="KW-0717">Septation</keyword>